<name>A0ABN1AUE0_9LACT</name>
<sequence length="337" mass="38752">MDIKTFILELWDLIKKEKWLITLITVIISVLSVAVLFIMESDFQSTEEGNEDEVITTPARFDIYLEQELQGAFTNSYLLEIMLTQEEVIREIENMTQVDIVTVLEEFAEENDTIYTPEDPINIERNTSSNLMEITVNIGSDEENLAVADAYTEWLGDNEVEFFSNKDVYILSYPAFIEEDDLSLTVGQISMRNVIIQAIMSIVIGFGIGIFLAVLKVLLSNKIHYGFTYGWASDEIYMKEDSGASIDKVAFDILNSDFDSLVVLSENDLDQTLKDKIVEYDSKNVKIAKQISELPISEQYNEFVFLVKRNETTKDWYHSQRKDLKLYPNVRVKIVEI</sequence>
<keyword evidence="1" id="KW-0812">Transmembrane</keyword>
<dbReference type="Proteomes" id="UP001410648">
    <property type="component" value="Unassembled WGS sequence"/>
</dbReference>
<protein>
    <recommendedName>
        <fullName evidence="4">Capsular polysaccharide biosynthesis protein</fullName>
    </recommendedName>
</protein>
<keyword evidence="1" id="KW-1133">Transmembrane helix</keyword>
<keyword evidence="3" id="KW-1185">Reference proteome</keyword>
<feature type="transmembrane region" description="Helical" evidence="1">
    <location>
        <begin position="20"/>
        <end position="39"/>
    </location>
</feature>
<accession>A0ABN1AUE0</accession>
<dbReference type="RefSeq" id="WP_346024596.1">
    <property type="nucleotide sequence ID" value="NZ_BAAADA010000100.1"/>
</dbReference>
<comment type="caution">
    <text evidence="2">The sequence shown here is derived from an EMBL/GenBank/DDBJ whole genome shotgun (WGS) entry which is preliminary data.</text>
</comment>
<feature type="transmembrane region" description="Helical" evidence="1">
    <location>
        <begin position="194"/>
        <end position="215"/>
    </location>
</feature>
<dbReference type="EMBL" id="BAAADA010000100">
    <property type="protein sequence ID" value="GAA0484016.1"/>
    <property type="molecule type" value="Genomic_DNA"/>
</dbReference>
<proteinExistence type="predicted"/>
<evidence type="ECO:0000256" key="1">
    <source>
        <dbReference type="SAM" id="Phobius"/>
    </source>
</evidence>
<reference evidence="2 3" key="1">
    <citation type="journal article" date="2019" name="Int. J. Syst. Evol. Microbiol.">
        <title>The Global Catalogue of Microorganisms (GCM) 10K type strain sequencing project: providing services to taxonomists for standard genome sequencing and annotation.</title>
        <authorList>
            <consortium name="The Broad Institute Genomics Platform"/>
            <consortium name="The Broad Institute Genome Sequencing Center for Infectious Disease"/>
            <person name="Wu L."/>
            <person name="Ma J."/>
        </authorList>
    </citation>
    <scope>NUCLEOTIDE SEQUENCE [LARGE SCALE GENOMIC DNA]</scope>
    <source>
        <strain evidence="2 3">JCM 14232</strain>
    </source>
</reference>
<gene>
    <name evidence="2" type="ORF">GCM10008936_11560</name>
</gene>
<evidence type="ECO:0000313" key="2">
    <source>
        <dbReference type="EMBL" id="GAA0484016.1"/>
    </source>
</evidence>
<organism evidence="2 3">
    <name type="scientific">Alkalibacterium indicireducens</name>
    <dbReference type="NCBI Taxonomy" id="398758"/>
    <lineage>
        <taxon>Bacteria</taxon>
        <taxon>Bacillati</taxon>
        <taxon>Bacillota</taxon>
        <taxon>Bacilli</taxon>
        <taxon>Lactobacillales</taxon>
        <taxon>Carnobacteriaceae</taxon>
        <taxon>Alkalibacterium</taxon>
    </lineage>
</organism>
<evidence type="ECO:0008006" key="4">
    <source>
        <dbReference type="Google" id="ProtNLM"/>
    </source>
</evidence>
<keyword evidence="1" id="KW-0472">Membrane</keyword>
<evidence type="ECO:0000313" key="3">
    <source>
        <dbReference type="Proteomes" id="UP001410648"/>
    </source>
</evidence>